<feature type="region of interest" description="Disordered" evidence="1">
    <location>
        <begin position="1"/>
        <end position="25"/>
    </location>
</feature>
<proteinExistence type="predicted"/>
<protein>
    <submittedName>
        <fullName evidence="3">Uncharacterized protein</fullName>
    </submittedName>
</protein>
<evidence type="ECO:0000313" key="3">
    <source>
        <dbReference type="WBParaSite" id="nRc.2.0.1.t30522-RA"/>
    </source>
</evidence>
<sequence>MWDKSAMSENKSEMPNAFKQGTKSIDQSQTITATSVGHYQRFAKVVFGVTKMCRCCLDRRSLNLKDNMNKQSTLSRFIVQKKMDNADPRSEESDEAVVHMIAVDDKPSRVVENPGFINLIKKRGQRREEHNEMVCFGLKEKEICSGDKKMKEIFFGNRMFVLEDK</sequence>
<name>A0A915JXU7_ROMCU</name>
<organism evidence="2 3">
    <name type="scientific">Romanomermis culicivorax</name>
    <name type="common">Nematode worm</name>
    <dbReference type="NCBI Taxonomy" id="13658"/>
    <lineage>
        <taxon>Eukaryota</taxon>
        <taxon>Metazoa</taxon>
        <taxon>Ecdysozoa</taxon>
        <taxon>Nematoda</taxon>
        <taxon>Enoplea</taxon>
        <taxon>Dorylaimia</taxon>
        <taxon>Mermithida</taxon>
        <taxon>Mermithoidea</taxon>
        <taxon>Mermithidae</taxon>
        <taxon>Romanomermis</taxon>
    </lineage>
</organism>
<accession>A0A915JXU7</accession>
<dbReference type="AlphaFoldDB" id="A0A915JXU7"/>
<keyword evidence="2" id="KW-1185">Reference proteome</keyword>
<evidence type="ECO:0000256" key="1">
    <source>
        <dbReference type="SAM" id="MobiDB-lite"/>
    </source>
</evidence>
<reference evidence="3" key="1">
    <citation type="submission" date="2022-11" db="UniProtKB">
        <authorList>
            <consortium name="WormBaseParasite"/>
        </authorList>
    </citation>
    <scope>IDENTIFICATION</scope>
</reference>
<dbReference type="WBParaSite" id="nRc.2.0.1.t30522-RA">
    <property type="protein sequence ID" value="nRc.2.0.1.t30522-RA"/>
    <property type="gene ID" value="nRc.2.0.1.g30522"/>
</dbReference>
<dbReference type="Proteomes" id="UP000887565">
    <property type="component" value="Unplaced"/>
</dbReference>
<evidence type="ECO:0000313" key="2">
    <source>
        <dbReference type="Proteomes" id="UP000887565"/>
    </source>
</evidence>